<dbReference type="CDD" id="cd00063">
    <property type="entry name" value="FN3"/>
    <property type="match status" value="1"/>
</dbReference>
<feature type="signal peptide" evidence="1">
    <location>
        <begin position="1"/>
        <end position="25"/>
    </location>
</feature>
<dbReference type="Proteomes" id="UP000256869">
    <property type="component" value="Unassembled WGS sequence"/>
</dbReference>
<dbReference type="InterPro" id="IPR013783">
    <property type="entry name" value="Ig-like_fold"/>
</dbReference>
<comment type="caution">
    <text evidence="4">The sequence shown here is derived from an EMBL/GenBank/DDBJ whole genome shotgun (WGS) entry which is preliminary data.</text>
</comment>
<name>A0A3D9HR22_9BACL</name>
<accession>A0A3D9HR22</accession>
<dbReference type="Pfam" id="PF00041">
    <property type="entry name" value="fn3"/>
    <property type="match status" value="1"/>
</dbReference>
<evidence type="ECO:0000256" key="1">
    <source>
        <dbReference type="SAM" id="SignalP"/>
    </source>
</evidence>
<dbReference type="Gene3D" id="2.60.40.10">
    <property type="entry name" value="Immunoglobulins"/>
    <property type="match status" value="1"/>
</dbReference>
<evidence type="ECO:0000259" key="3">
    <source>
        <dbReference type="PROSITE" id="PS51272"/>
    </source>
</evidence>
<dbReference type="Pfam" id="PF12733">
    <property type="entry name" value="Cadherin-like"/>
    <property type="match status" value="2"/>
</dbReference>
<dbReference type="InterPro" id="IPR036116">
    <property type="entry name" value="FN3_sf"/>
</dbReference>
<organism evidence="4 5">
    <name type="scientific">Cohnella lupini</name>
    <dbReference type="NCBI Taxonomy" id="1294267"/>
    <lineage>
        <taxon>Bacteria</taxon>
        <taxon>Bacillati</taxon>
        <taxon>Bacillota</taxon>
        <taxon>Bacilli</taxon>
        <taxon>Bacillales</taxon>
        <taxon>Paenibacillaceae</taxon>
        <taxon>Cohnella</taxon>
    </lineage>
</organism>
<feature type="domain" description="SLH" evidence="3">
    <location>
        <begin position="585"/>
        <end position="644"/>
    </location>
</feature>
<proteinExistence type="predicted"/>
<dbReference type="OrthoDB" id="504962at2"/>
<protein>
    <submittedName>
        <fullName evidence="4">Cadherin-like protein</fullName>
    </submittedName>
</protein>
<dbReference type="PROSITE" id="PS51272">
    <property type="entry name" value="SLH"/>
    <property type="match status" value="3"/>
</dbReference>
<feature type="domain" description="SLH" evidence="3">
    <location>
        <begin position="521"/>
        <end position="584"/>
    </location>
</feature>
<keyword evidence="1" id="KW-0732">Signal</keyword>
<dbReference type="RefSeq" id="WP_147304227.1">
    <property type="nucleotide sequence ID" value="NZ_QRDY01000035.1"/>
</dbReference>
<feature type="domain" description="SLH" evidence="3">
    <location>
        <begin position="652"/>
        <end position="711"/>
    </location>
</feature>
<evidence type="ECO:0000313" key="5">
    <source>
        <dbReference type="Proteomes" id="UP000256869"/>
    </source>
</evidence>
<evidence type="ECO:0000313" key="4">
    <source>
        <dbReference type="EMBL" id="RED51928.1"/>
    </source>
</evidence>
<dbReference type="InterPro" id="IPR001119">
    <property type="entry name" value="SLH_dom"/>
</dbReference>
<feature type="domain" description="Fibronectin type-III" evidence="2">
    <location>
        <begin position="133"/>
        <end position="224"/>
    </location>
</feature>
<dbReference type="Pfam" id="PF00395">
    <property type="entry name" value="SLH"/>
    <property type="match status" value="3"/>
</dbReference>
<evidence type="ECO:0000259" key="2">
    <source>
        <dbReference type="PROSITE" id="PS50853"/>
    </source>
</evidence>
<dbReference type="InterPro" id="IPR025883">
    <property type="entry name" value="Cadherin-like_domain"/>
</dbReference>
<dbReference type="SUPFAM" id="SSF49265">
    <property type="entry name" value="Fibronectin type III"/>
    <property type="match status" value="1"/>
</dbReference>
<dbReference type="InterPro" id="IPR003961">
    <property type="entry name" value="FN3_dom"/>
</dbReference>
<dbReference type="EMBL" id="QRDY01000035">
    <property type="protein sequence ID" value="RED51928.1"/>
    <property type="molecule type" value="Genomic_DNA"/>
</dbReference>
<gene>
    <name evidence="4" type="ORF">DFP95_1357</name>
</gene>
<dbReference type="PANTHER" id="PTHR43308">
    <property type="entry name" value="OUTER MEMBRANE PROTEIN ALPHA-RELATED"/>
    <property type="match status" value="1"/>
</dbReference>
<dbReference type="InterPro" id="IPR051465">
    <property type="entry name" value="Cell_Envelope_Struct_Comp"/>
</dbReference>
<keyword evidence="5" id="KW-1185">Reference proteome</keyword>
<dbReference type="PROSITE" id="PS50853">
    <property type="entry name" value="FN3"/>
    <property type="match status" value="1"/>
</dbReference>
<reference evidence="4 5" key="1">
    <citation type="submission" date="2018-07" db="EMBL/GenBank/DDBJ databases">
        <title>Genomic Encyclopedia of Type Strains, Phase III (KMG-III): the genomes of soil and plant-associated and newly described type strains.</title>
        <authorList>
            <person name="Whitman W."/>
        </authorList>
    </citation>
    <scope>NUCLEOTIDE SEQUENCE [LARGE SCALE GENOMIC DNA]</scope>
    <source>
        <strain evidence="4 5">CECT 8236</strain>
    </source>
</reference>
<feature type="chain" id="PRO_5017649804" evidence="1">
    <location>
        <begin position="26"/>
        <end position="711"/>
    </location>
</feature>
<dbReference type="SMART" id="SM00060">
    <property type="entry name" value="FN3"/>
    <property type="match status" value="1"/>
</dbReference>
<dbReference type="AlphaFoldDB" id="A0A3D9HR22"/>
<dbReference type="PANTHER" id="PTHR43308:SF5">
    <property type="entry name" value="S-LAYER PROTEIN _ PEPTIDOGLYCAN ENDO-BETA-N-ACETYLGLUCOSAMINIDASE"/>
    <property type="match status" value="1"/>
</dbReference>
<sequence length="711" mass="77593">MRQRFILLAVFIITALVIYHPSAEAADTSIIDGLSSLSLQDIPLDQPFNPSIHDYTATVNSERSQTRLTAVAQNSSLNLRLNNVPLTSGQASDVLTLEKQPFNSDGKTVFIVETVGEKGTVSTYSITVTRQPVPTVQSVTTTGTDTEVTISWTLPTGRSDIKEIVVSYELEGAQVFKVLPLSTSKFTLNGLTPGKTYRFNIAILNNQIESNKSVNCSYNSSLQKMTAIASNDSSLNTFLDSSFNLDAGSLTYTYASKAPSSIKFTPTLQTGTAKVLINGEPIADGHTSSPIDLPPGKTTTVVFQVAMIDGTFGNSYKLNITVPFSPSAQEPSPENPGHTVNSPTEDFIVLDARLPSGSTEITPSFEDYKKELSARASPVHRFVVKIGEPWDASTSITMSNPFLNYLKAMESSFVVQSPSVTMTINSADLPTNTTTFSILRRKLPNAGKQAGAQAITTSFKIGIGGWVNNRIPVLVDLMLEPDINTASRVGILANNRYAESSYSDRLLRFTIIGDTDVSAITKQEPLIDINGHWASEEITWMADRFLVNGYSDHTFRPDKAITRAEFVDMIIKGLGIENSPEETEFTDVPKETWYEHSVAVAVKGGLVKGDRNHRFRPDDYITGEEMVSIIGRILVNDYYGNDVPVNSEAKTVLSFEDASGVSKWAVPAYTNVLSAGILSGTNQNKLFPKANGSRAQAVMMIYRYLNRQLNS</sequence>